<evidence type="ECO:0000313" key="3">
    <source>
        <dbReference type="Proteomes" id="UP000291933"/>
    </source>
</evidence>
<dbReference type="CDD" id="cd00118">
    <property type="entry name" value="LysM"/>
    <property type="match status" value="1"/>
</dbReference>
<feature type="domain" description="LysM" evidence="1">
    <location>
        <begin position="177"/>
        <end position="224"/>
    </location>
</feature>
<accession>A0A4Q9KN08</accession>
<keyword evidence="3" id="KW-1185">Reference proteome</keyword>
<evidence type="ECO:0000259" key="1">
    <source>
        <dbReference type="PROSITE" id="PS51782"/>
    </source>
</evidence>
<proteinExistence type="predicted"/>
<dbReference type="Pfam" id="PF01476">
    <property type="entry name" value="LysM"/>
    <property type="match status" value="1"/>
</dbReference>
<name>A0A4Q9KN08_PROTD</name>
<dbReference type="Pfam" id="PF19266">
    <property type="entry name" value="CIS_tube"/>
    <property type="match status" value="1"/>
</dbReference>
<dbReference type="InterPro" id="IPR036779">
    <property type="entry name" value="LysM_dom_sf"/>
</dbReference>
<dbReference type="InterPro" id="IPR018392">
    <property type="entry name" value="LysM"/>
</dbReference>
<organism evidence="2 3">
    <name type="scientific">Propioniciclava tarda</name>
    <dbReference type="NCBI Taxonomy" id="433330"/>
    <lineage>
        <taxon>Bacteria</taxon>
        <taxon>Bacillati</taxon>
        <taxon>Actinomycetota</taxon>
        <taxon>Actinomycetes</taxon>
        <taxon>Propionibacteriales</taxon>
        <taxon>Propionibacteriaceae</taxon>
        <taxon>Propioniciclava</taxon>
    </lineage>
</organism>
<protein>
    <submittedName>
        <fullName evidence="2">LysM peptidoglycan-binding domain-containing protein</fullName>
    </submittedName>
</protein>
<reference evidence="2 3" key="1">
    <citation type="submission" date="2019-01" db="EMBL/GenBank/DDBJ databases">
        <title>Lactibacter flavus gen. nov., sp. nov., a novel bacterium of the family Propionibacteriaceae isolated from raw milk and dairy products.</title>
        <authorList>
            <person name="Huptas C."/>
            <person name="Wenning M."/>
            <person name="Breitenwieser F."/>
            <person name="Doll E."/>
            <person name="Von Neubeck M."/>
            <person name="Busse H.-J."/>
            <person name="Scherer S."/>
        </authorList>
    </citation>
    <scope>NUCLEOTIDE SEQUENCE [LARGE SCALE GENOMIC DNA]</scope>
    <source>
        <strain evidence="2 3">DSM 22130</strain>
    </source>
</reference>
<dbReference type="EMBL" id="SDMR01000005">
    <property type="protein sequence ID" value="TBT95370.1"/>
    <property type="molecule type" value="Genomic_DNA"/>
</dbReference>
<dbReference type="AlphaFoldDB" id="A0A4Q9KN08"/>
<dbReference type="PROSITE" id="PS51782">
    <property type="entry name" value="LYSM"/>
    <property type="match status" value="1"/>
</dbReference>
<comment type="caution">
    <text evidence="2">The sequence shown here is derived from an EMBL/GenBank/DDBJ whole genome shotgun (WGS) entry which is preliminary data.</text>
</comment>
<dbReference type="Proteomes" id="UP000291933">
    <property type="component" value="Unassembled WGS sequence"/>
</dbReference>
<evidence type="ECO:0000313" key="2">
    <source>
        <dbReference type="EMBL" id="TBT95370.1"/>
    </source>
</evidence>
<dbReference type="Gene3D" id="3.10.350.10">
    <property type="entry name" value="LysM domain"/>
    <property type="match status" value="1"/>
</dbReference>
<gene>
    <name evidence="2" type="ORF">ET996_06055</name>
</gene>
<dbReference type="RefSeq" id="WP_131171666.1">
    <property type="nucleotide sequence ID" value="NZ_FXTL01000019.1"/>
</dbReference>
<dbReference type="OrthoDB" id="9815939at2"/>
<sequence>MTVLAKATFVRLPTPDASSGGPSLRVQFNPTELNFSKAAQVAEIGIPGLDTPLLQYVRGQAETLTLELFFDSTEDGTTGSSVKAVTEQTDKFYALIKAEQATHAPPVLLFLWGGTSFPGKRRDNGFRCVVTSVRQQFTLFSPDGKPLRAKLTVELKEYKPLTLHLAELGFQSADHTKACVVRESDTITSIAYREYADDRSWRLIADANGVTDPLSLAPGRILRIPKGAGR</sequence>
<dbReference type="InterPro" id="IPR045361">
    <property type="entry name" value="CIS_tube_prot_N"/>
</dbReference>